<dbReference type="Pfam" id="PF00309">
    <property type="entry name" value="Sigma54_AID"/>
    <property type="match status" value="1"/>
</dbReference>
<dbReference type="GO" id="GO:0006352">
    <property type="term" value="P:DNA-templated transcription initiation"/>
    <property type="evidence" value="ECO:0007669"/>
    <property type="project" value="InterPro"/>
</dbReference>
<evidence type="ECO:0000259" key="12">
    <source>
        <dbReference type="Pfam" id="PF04963"/>
    </source>
</evidence>
<dbReference type="GO" id="GO:0001216">
    <property type="term" value="F:DNA-binding transcription activator activity"/>
    <property type="evidence" value="ECO:0007669"/>
    <property type="project" value="InterPro"/>
</dbReference>
<dbReference type="GO" id="GO:0003677">
    <property type="term" value="F:DNA binding"/>
    <property type="evidence" value="ECO:0007669"/>
    <property type="project" value="UniProtKB-KW"/>
</dbReference>
<dbReference type="PROSITE" id="PS50044">
    <property type="entry name" value="SIGMA54_3"/>
    <property type="match status" value="1"/>
</dbReference>
<dbReference type="InterPro" id="IPR000394">
    <property type="entry name" value="RNA_pol_sigma_54"/>
</dbReference>
<evidence type="ECO:0000256" key="8">
    <source>
        <dbReference type="ARBA" id="ARBA00023125"/>
    </source>
</evidence>
<dbReference type="InterPro" id="IPR007046">
    <property type="entry name" value="RNA_pol_sigma_54_core-bd"/>
</dbReference>
<dbReference type="Pfam" id="PF04552">
    <property type="entry name" value="Sigma54_DBD"/>
    <property type="match status" value="1"/>
</dbReference>
<dbReference type="OrthoDB" id="9814402at2"/>
<evidence type="ECO:0000256" key="4">
    <source>
        <dbReference type="ARBA" id="ARBA00022679"/>
    </source>
</evidence>
<dbReference type="InterPro" id="IPR038709">
    <property type="entry name" value="RpoN_core-bd_sf"/>
</dbReference>
<evidence type="ECO:0000256" key="5">
    <source>
        <dbReference type="ARBA" id="ARBA00022695"/>
    </source>
</evidence>
<keyword evidence="4 10" id="KW-0808">Transferase</keyword>
<dbReference type="Proteomes" id="UP000324194">
    <property type="component" value="Chromosome 2"/>
</dbReference>
<organism evidence="13 14">
    <name type="scientific">Aquicella siphonis</name>
    <dbReference type="NCBI Taxonomy" id="254247"/>
    <lineage>
        <taxon>Bacteria</taxon>
        <taxon>Pseudomonadati</taxon>
        <taxon>Pseudomonadota</taxon>
        <taxon>Gammaproteobacteria</taxon>
        <taxon>Legionellales</taxon>
        <taxon>Coxiellaceae</taxon>
        <taxon>Aquicella</taxon>
    </lineage>
</organism>
<evidence type="ECO:0000256" key="1">
    <source>
        <dbReference type="ARBA" id="ARBA00008798"/>
    </source>
</evidence>
<gene>
    <name evidence="13" type="primary">rpoN</name>
    <name evidence="13" type="ORF">AQUSIP_24030</name>
</gene>
<evidence type="ECO:0000256" key="7">
    <source>
        <dbReference type="ARBA" id="ARBA00023082"/>
    </source>
</evidence>
<evidence type="ECO:0000313" key="14">
    <source>
        <dbReference type="Proteomes" id="UP000324194"/>
    </source>
</evidence>
<feature type="domain" description="RNA polymerase sigma factor 54 DNA-binding" evidence="11">
    <location>
        <begin position="305"/>
        <end position="459"/>
    </location>
</feature>
<dbReference type="PIRSF" id="PIRSF000774">
    <property type="entry name" value="RpoN"/>
    <property type="match status" value="1"/>
</dbReference>
<dbReference type="InterPro" id="IPR007634">
    <property type="entry name" value="RNA_pol_sigma_54_DNA-bd"/>
</dbReference>
<evidence type="ECO:0000256" key="6">
    <source>
        <dbReference type="ARBA" id="ARBA00023015"/>
    </source>
</evidence>
<evidence type="ECO:0000256" key="9">
    <source>
        <dbReference type="ARBA" id="ARBA00023163"/>
    </source>
</evidence>
<dbReference type="Gene3D" id="1.10.10.1330">
    <property type="entry name" value="RNA polymerase sigma-54 factor, core-binding domain"/>
    <property type="match status" value="1"/>
</dbReference>
<dbReference type="GO" id="GO:0000428">
    <property type="term" value="C:DNA-directed RNA polymerase complex"/>
    <property type="evidence" value="ECO:0007669"/>
    <property type="project" value="UniProtKB-KW"/>
</dbReference>
<reference evidence="13 14" key="1">
    <citation type="submission" date="2019-08" db="EMBL/GenBank/DDBJ databases">
        <authorList>
            <person name="Guy L."/>
        </authorList>
    </citation>
    <scope>NUCLEOTIDE SEQUENCE [LARGE SCALE GENOMIC DNA]</scope>
    <source>
        <strain evidence="13 14">SGT-108</strain>
    </source>
</reference>
<dbReference type="Gene3D" id="1.10.10.60">
    <property type="entry name" value="Homeodomain-like"/>
    <property type="match status" value="1"/>
</dbReference>
<keyword evidence="5 10" id="KW-0548">Nucleotidyltransferase</keyword>
<proteinExistence type="inferred from homology"/>
<dbReference type="PROSITE" id="PS00718">
    <property type="entry name" value="SIGMA54_2"/>
    <property type="match status" value="1"/>
</dbReference>
<sequence length="472" mass="54227">MSTKMLLTTKLDQRLAMNQQLSQAITLLQYNTLELKQVIQQYIETNPLIEVVEGETHDDTDTVTSHTQDEEELSQLFRYSADLARNSYSYADDSTLENYSNPKTLREHLIEQTWLCKFNASQQLIAEAIIDAIDDNGWLSASIAEIQVSLSKEYAQDTGSFYNVLGKIQTFDPPGVGARDLRECLLLQLDQYPDKHNAWNHARTIVSAYFELLASGQYKNLMKKMNLTSREYHDAMKIIRSLNPKPGLLLSSDNNIQIEPELYVKKFRNSWRVFLSDSIMTRIRINQHYHELIKKNKKQDSFQSLSKELQEAQWLLTGLKRRNETLLNVASHIIRLQNEFLDRGQAFMKPLNIVDVSQALDLHESTVSRVTTGKYIATPRGVFELKYFFPSYVLTHDGDSCSEIAVKEMIKEIVRTESGGHIHSDSEIASLLKQKGIKIARRTVAKYRDALKISPSYQRSHEYAQTSFNNDS</sequence>
<dbReference type="Pfam" id="PF04963">
    <property type="entry name" value="Sigma54_CBD"/>
    <property type="match status" value="1"/>
</dbReference>
<accession>A0A5E4PLH0</accession>
<keyword evidence="9 10" id="KW-0804">Transcription</keyword>
<dbReference type="PANTHER" id="PTHR32248">
    <property type="entry name" value="RNA POLYMERASE SIGMA-54 FACTOR"/>
    <property type="match status" value="1"/>
</dbReference>
<dbReference type="GO" id="GO:0016987">
    <property type="term" value="F:sigma factor activity"/>
    <property type="evidence" value="ECO:0007669"/>
    <property type="project" value="UniProtKB-KW"/>
</dbReference>
<protein>
    <recommendedName>
        <fullName evidence="2 10">RNA polymerase sigma-54 factor</fullName>
    </recommendedName>
</protein>
<evidence type="ECO:0000256" key="2">
    <source>
        <dbReference type="ARBA" id="ARBA00019942"/>
    </source>
</evidence>
<evidence type="ECO:0000259" key="11">
    <source>
        <dbReference type="Pfam" id="PF04552"/>
    </source>
</evidence>
<feature type="domain" description="RNA polymerase sigma factor 54 core-binding" evidence="12">
    <location>
        <begin position="99"/>
        <end position="289"/>
    </location>
</feature>
<keyword evidence="14" id="KW-1185">Reference proteome</keyword>
<comment type="function">
    <text evidence="10">Sigma factors are initiation factors that promote the attachment of RNA polymerase to specific initiation sites and are then released.</text>
</comment>
<dbReference type="PRINTS" id="PR00045">
    <property type="entry name" value="SIGMA54FCT"/>
</dbReference>
<dbReference type="GO" id="GO:0016779">
    <property type="term" value="F:nucleotidyltransferase activity"/>
    <property type="evidence" value="ECO:0007669"/>
    <property type="project" value="UniProtKB-KW"/>
</dbReference>
<evidence type="ECO:0000256" key="10">
    <source>
        <dbReference type="PIRNR" id="PIRNR000774"/>
    </source>
</evidence>
<evidence type="ECO:0000313" key="13">
    <source>
        <dbReference type="EMBL" id="VVC77076.1"/>
    </source>
</evidence>
<dbReference type="PANTHER" id="PTHR32248:SF4">
    <property type="entry name" value="RNA POLYMERASE SIGMA-54 FACTOR"/>
    <property type="match status" value="1"/>
</dbReference>
<dbReference type="RefSeq" id="WP_148340475.1">
    <property type="nucleotide sequence ID" value="NZ_LR699120.1"/>
</dbReference>
<dbReference type="KEGG" id="asip:AQUSIP_24030"/>
<dbReference type="AlphaFoldDB" id="A0A5E4PLH0"/>
<name>A0A5E4PLH0_9COXI</name>
<dbReference type="EMBL" id="LR699120">
    <property type="protein sequence ID" value="VVC77076.1"/>
    <property type="molecule type" value="Genomic_DNA"/>
</dbReference>
<keyword evidence="8 10" id="KW-0238">DNA-binding</keyword>
<comment type="similarity">
    <text evidence="1 10">Belongs to the sigma-54 factor family.</text>
</comment>
<keyword evidence="6 10" id="KW-0805">Transcription regulation</keyword>
<keyword evidence="3 10" id="KW-0240">DNA-directed RNA polymerase</keyword>
<evidence type="ECO:0000256" key="3">
    <source>
        <dbReference type="ARBA" id="ARBA00022478"/>
    </source>
</evidence>
<dbReference type="NCBIfam" id="TIGR02395">
    <property type="entry name" value="rpoN_sigma"/>
    <property type="match status" value="1"/>
</dbReference>
<keyword evidence="7 10" id="KW-0731">Sigma factor</keyword>